<dbReference type="OrthoDB" id="2352581at2759"/>
<proteinExistence type="predicted"/>
<evidence type="ECO:0000313" key="1">
    <source>
        <dbReference type="EMBL" id="GES99504.1"/>
    </source>
</evidence>
<sequence length="97" mass="10985">MNGTLNGDETFVSTREALITVLPQASKEDIENYDEQLSKVDLFDPVLIISANQNWINQNTYAAYQQPPQEPIGTAWILNNVAVRKSDFAEDDRFFCS</sequence>
<protein>
    <submittedName>
        <fullName evidence="1">Uncharacterized protein</fullName>
    </submittedName>
</protein>
<gene>
    <name evidence="1" type="ORF">RCL2_002600700</name>
</gene>
<evidence type="ECO:0000313" key="2">
    <source>
        <dbReference type="Proteomes" id="UP000615446"/>
    </source>
</evidence>
<comment type="caution">
    <text evidence="1">The sequence shown here is derived from an EMBL/GenBank/DDBJ whole genome shotgun (WGS) entry which is preliminary data.</text>
</comment>
<dbReference type="Proteomes" id="UP000615446">
    <property type="component" value="Unassembled WGS sequence"/>
</dbReference>
<name>A0A8H3M5N5_9GLOM</name>
<reference evidence="1" key="1">
    <citation type="submission" date="2019-10" db="EMBL/GenBank/DDBJ databases">
        <title>Conservation and host-specific expression of non-tandemly repeated heterogenous ribosome RNA gene in arbuscular mycorrhizal fungi.</title>
        <authorList>
            <person name="Maeda T."/>
            <person name="Kobayashi Y."/>
            <person name="Nakagawa T."/>
            <person name="Ezawa T."/>
            <person name="Yamaguchi K."/>
            <person name="Bino T."/>
            <person name="Nishimoto Y."/>
            <person name="Shigenobu S."/>
            <person name="Kawaguchi M."/>
        </authorList>
    </citation>
    <scope>NUCLEOTIDE SEQUENCE</scope>
    <source>
        <strain evidence="1">HR1</strain>
    </source>
</reference>
<organism evidence="1 2">
    <name type="scientific">Rhizophagus clarus</name>
    <dbReference type="NCBI Taxonomy" id="94130"/>
    <lineage>
        <taxon>Eukaryota</taxon>
        <taxon>Fungi</taxon>
        <taxon>Fungi incertae sedis</taxon>
        <taxon>Mucoromycota</taxon>
        <taxon>Glomeromycotina</taxon>
        <taxon>Glomeromycetes</taxon>
        <taxon>Glomerales</taxon>
        <taxon>Glomeraceae</taxon>
        <taxon>Rhizophagus</taxon>
    </lineage>
</organism>
<dbReference type="EMBL" id="BLAL01000281">
    <property type="protein sequence ID" value="GES99504.1"/>
    <property type="molecule type" value="Genomic_DNA"/>
</dbReference>
<dbReference type="AlphaFoldDB" id="A0A8H3M5N5"/>
<accession>A0A8H3M5N5</accession>